<protein>
    <recommendedName>
        <fullName evidence="3">DUF5666 domain-containing protein</fullName>
    </recommendedName>
</protein>
<evidence type="ECO:0000256" key="2">
    <source>
        <dbReference type="SAM" id="Phobius"/>
    </source>
</evidence>
<evidence type="ECO:0000259" key="3">
    <source>
        <dbReference type="Pfam" id="PF18914"/>
    </source>
</evidence>
<dbReference type="RefSeq" id="WP_149848632.1">
    <property type="nucleotide sequence ID" value="NZ_VUOB01000010.1"/>
</dbReference>
<organism evidence="4 5">
    <name type="scientific">Solihabitans fulvus</name>
    <dbReference type="NCBI Taxonomy" id="1892852"/>
    <lineage>
        <taxon>Bacteria</taxon>
        <taxon>Bacillati</taxon>
        <taxon>Actinomycetota</taxon>
        <taxon>Actinomycetes</taxon>
        <taxon>Pseudonocardiales</taxon>
        <taxon>Pseudonocardiaceae</taxon>
        <taxon>Solihabitans</taxon>
    </lineage>
</organism>
<evidence type="ECO:0000256" key="1">
    <source>
        <dbReference type="SAM" id="MobiDB-lite"/>
    </source>
</evidence>
<reference evidence="4 5" key="1">
    <citation type="submission" date="2019-09" db="EMBL/GenBank/DDBJ databases">
        <title>Goodfellowia gen. nov., a new genus of the Pseudonocardineae related to Actinoalloteichus, containing Goodfellowia coeruleoviolacea gen. nov., comb. nov. gen. nov., comb. nov.</title>
        <authorList>
            <person name="Labeda D."/>
        </authorList>
    </citation>
    <scope>NUCLEOTIDE SEQUENCE [LARGE SCALE GENOMIC DNA]</scope>
    <source>
        <strain evidence="4 5">AN110305</strain>
    </source>
</reference>
<keyword evidence="2" id="KW-0812">Transmembrane</keyword>
<dbReference type="InterPro" id="IPR043724">
    <property type="entry name" value="DUF5666"/>
</dbReference>
<feature type="compositionally biased region" description="Low complexity" evidence="1">
    <location>
        <begin position="66"/>
        <end position="77"/>
    </location>
</feature>
<comment type="caution">
    <text evidence="4">The sequence shown here is derived from an EMBL/GenBank/DDBJ whole genome shotgun (WGS) entry which is preliminary data.</text>
</comment>
<feature type="domain" description="DUF5666" evidence="3">
    <location>
        <begin position="115"/>
        <end position="179"/>
    </location>
</feature>
<proteinExistence type="predicted"/>
<sequence>MSVPSSDVPPPTSDAEKLLAQPAKDGNLDAELAARRPVSKLTIGLGIVVLVVVAFVGGIFTNQALGSSSSSSNTAQGQGQGRGGYNGTRPSGSRPSGTRPSGAPGQGQGRGGTVGTIDHVDGNTVYVKRQDGTVVKVTTSDSTKVELTAPGALTDLKAGDPVAVQGQPDQSGAVTANTIIRQAPQG</sequence>
<dbReference type="Proteomes" id="UP000323454">
    <property type="component" value="Unassembled WGS sequence"/>
</dbReference>
<reference evidence="4 5" key="2">
    <citation type="submission" date="2019-09" db="EMBL/GenBank/DDBJ databases">
        <authorList>
            <person name="Jin C."/>
        </authorList>
    </citation>
    <scope>NUCLEOTIDE SEQUENCE [LARGE SCALE GENOMIC DNA]</scope>
    <source>
        <strain evidence="4 5">AN110305</strain>
    </source>
</reference>
<evidence type="ECO:0000313" key="5">
    <source>
        <dbReference type="Proteomes" id="UP000323454"/>
    </source>
</evidence>
<evidence type="ECO:0000313" key="4">
    <source>
        <dbReference type="EMBL" id="KAA2264834.1"/>
    </source>
</evidence>
<feature type="region of interest" description="Disordered" evidence="1">
    <location>
        <begin position="1"/>
        <end position="23"/>
    </location>
</feature>
<feature type="transmembrane region" description="Helical" evidence="2">
    <location>
        <begin position="41"/>
        <end position="60"/>
    </location>
</feature>
<dbReference type="OrthoDB" id="3694696at2"/>
<keyword evidence="2" id="KW-0472">Membrane</keyword>
<dbReference type="EMBL" id="VUOB01000010">
    <property type="protein sequence ID" value="KAA2264834.1"/>
    <property type="molecule type" value="Genomic_DNA"/>
</dbReference>
<feature type="region of interest" description="Disordered" evidence="1">
    <location>
        <begin position="66"/>
        <end position="119"/>
    </location>
</feature>
<dbReference type="Pfam" id="PF18914">
    <property type="entry name" value="DUF5666"/>
    <property type="match status" value="1"/>
</dbReference>
<feature type="compositionally biased region" description="Low complexity" evidence="1">
    <location>
        <begin position="87"/>
        <end position="103"/>
    </location>
</feature>
<name>A0A5B2XPF2_9PSEU</name>
<keyword evidence="5" id="KW-1185">Reference proteome</keyword>
<dbReference type="AlphaFoldDB" id="A0A5B2XPF2"/>
<feature type="compositionally biased region" description="Gly residues" evidence="1">
    <location>
        <begin position="104"/>
        <end position="114"/>
    </location>
</feature>
<keyword evidence="2" id="KW-1133">Transmembrane helix</keyword>
<gene>
    <name evidence="4" type="ORF">F0L68_07090</name>
</gene>
<accession>A0A5B2XPF2</accession>